<dbReference type="MGI" id="MGI:3642120">
    <property type="gene designation" value="Nwd2os"/>
</dbReference>
<proteinExistence type="evidence at transcript level"/>
<dbReference type="EMBL" id="AK045370">
    <property type="protein sequence ID" value="BAC32332.1"/>
    <property type="molecule type" value="mRNA"/>
</dbReference>
<name>Q8BR87_MOUSE</name>
<reference evidence="2" key="8">
    <citation type="journal article" date="2005" name="Science">
        <title>Antisense Transcription in the Mammalian Transcriptome.</title>
        <authorList>
            <consortium name="RIKEN Genome Exploration Research Group and Genome Science Group (Genome Network Project Core Group) and the FANTOM Consortium"/>
        </authorList>
    </citation>
    <scope>NUCLEOTIDE SEQUENCE</scope>
    <source>
        <strain evidence="2">C57BL/6J</strain>
        <tissue evidence="2">Corpora quadrigemina</tissue>
    </source>
</reference>
<organism evidence="2">
    <name type="scientific">Mus musculus</name>
    <name type="common">Mouse</name>
    <dbReference type="NCBI Taxonomy" id="10090"/>
    <lineage>
        <taxon>Eukaryota</taxon>
        <taxon>Metazoa</taxon>
        <taxon>Chordata</taxon>
        <taxon>Craniata</taxon>
        <taxon>Vertebrata</taxon>
        <taxon>Euteleostomi</taxon>
        <taxon>Mammalia</taxon>
        <taxon>Eutheria</taxon>
        <taxon>Euarchontoglires</taxon>
        <taxon>Glires</taxon>
        <taxon>Rodentia</taxon>
        <taxon>Myomorpha</taxon>
        <taxon>Muroidea</taxon>
        <taxon>Muridae</taxon>
        <taxon>Murinae</taxon>
        <taxon>Mus</taxon>
        <taxon>Mus</taxon>
    </lineage>
</organism>
<reference evidence="2" key="5">
    <citation type="submission" date="2001-07" db="EMBL/GenBank/DDBJ databases">
        <authorList>
            <person name="Adachi J."/>
            <person name="Aizawa K."/>
            <person name="Akimura T."/>
            <person name="Arakawa T."/>
            <person name="Bono H."/>
            <person name="Carninci P."/>
            <person name="Fukuda S."/>
            <person name="Furuno M."/>
            <person name="Hanagaki T."/>
            <person name="Hara A."/>
            <person name="Hashizume W."/>
            <person name="Hayashida K."/>
            <person name="Hayatsu N."/>
            <person name="Hiramoto K."/>
            <person name="Hiraoka T."/>
            <person name="Hirozane T."/>
            <person name="Hori F."/>
            <person name="Imotani K."/>
            <person name="Ishii Y."/>
            <person name="Itoh M."/>
            <person name="Kagawa I."/>
            <person name="Kasukawa T."/>
            <person name="Katoh H."/>
            <person name="Kawai J."/>
            <person name="Kojima Y."/>
            <person name="Kondo S."/>
            <person name="Konno H."/>
            <person name="Kouda M."/>
            <person name="Koya S."/>
            <person name="Kurihara C."/>
            <person name="Matsuyama T."/>
            <person name="Miyazaki A."/>
            <person name="Murata M."/>
            <person name="Nakamura M."/>
            <person name="Nishi K."/>
            <person name="Nomura K."/>
            <person name="Numazaki R."/>
            <person name="Ohno M."/>
            <person name="Ohsato N."/>
            <person name="Okazaki Y."/>
            <person name="Saito R."/>
            <person name="Saitoh H."/>
            <person name="Sakai C."/>
            <person name="Sakai K."/>
            <person name="Sakazume N."/>
            <person name="Sano H."/>
            <person name="Sasaki D."/>
            <person name="Shibata K."/>
            <person name="Shinagawa A."/>
            <person name="Shiraki T."/>
            <person name="Sogabe Y."/>
            <person name="Tagami M."/>
            <person name="Tagawa A."/>
            <person name="Takahashi F."/>
            <person name="Takaku-Akahira S."/>
            <person name="Takeda Y."/>
            <person name="Tanaka T."/>
            <person name="Tomaru A."/>
            <person name="Toya T."/>
            <person name="Yasunishi A."/>
            <person name="Muramatsu M."/>
            <person name="Hayashizaki Y."/>
        </authorList>
    </citation>
    <scope>NUCLEOTIDE SEQUENCE</scope>
    <source>
        <strain evidence="2">C57BL/6J</strain>
        <tissue evidence="2">Corpora quadrigemina</tissue>
    </source>
</reference>
<feature type="region of interest" description="Disordered" evidence="1">
    <location>
        <begin position="41"/>
        <end position="97"/>
    </location>
</feature>
<gene>
    <name evidence="3" type="primary">Nwd2os</name>
    <name evidence="3" type="synonym">Gm9954</name>
</gene>
<sequence>GEGRAVRLPENAARRSAESRGQGSLVPAPAGHIALWEGRSAATTVSASRVFDPPRSREGDVRRRSSSESLGALSAAGELRSAQQPLWSSGHRDPRVPSCCRLLHL</sequence>
<evidence type="ECO:0000256" key="1">
    <source>
        <dbReference type="SAM" id="MobiDB-lite"/>
    </source>
</evidence>
<feature type="region of interest" description="Disordered" evidence="1">
    <location>
        <begin position="1"/>
        <end position="27"/>
    </location>
</feature>
<feature type="compositionally biased region" description="Basic and acidic residues" evidence="1">
    <location>
        <begin position="1"/>
        <end position="18"/>
    </location>
</feature>
<reference evidence="2" key="7">
    <citation type="journal article" date="2005" name="Science">
        <title>The Transcriptional Landscape of the Mammalian Genome.</title>
        <authorList>
            <consortium name="The FANTOM Consortium"/>
            <consortium name="Riken Genome Exploration Research Group and Genome Science Group (Genome Network Project Core Group)"/>
        </authorList>
    </citation>
    <scope>NUCLEOTIDE SEQUENCE</scope>
    <source>
        <strain evidence="2">C57BL/6J</strain>
        <tissue evidence="2">Corpora quadrigemina</tissue>
    </source>
</reference>
<reference evidence="2" key="6">
    <citation type="journal article" date="2002" name="Nature">
        <title>Analysis of the mouse transcriptome based on functional annotation of 60,770 full-length cDNAs.</title>
        <authorList>
            <consortium name="The FANTOM Consortium and the RIKEN Genome Exploration Research Group Phase I and II Team"/>
        </authorList>
    </citation>
    <scope>NUCLEOTIDE SEQUENCE</scope>
    <source>
        <strain evidence="2">C57BL/6J</strain>
        <tissue evidence="2">Corpora quadrigemina</tissue>
    </source>
</reference>
<feature type="compositionally biased region" description="Low complexity" evidence="1">
    <location>
        <begin position="67"/>
        <end position="82"/>
    </location>
</feature>
<feature type="non-terminal residue" evidence="2">
    <location>
        <position position="1"/>
    </location>
</feature>
<reference evidence="2" key="3">
    <citation type="journal article" date="2000" name="Genome Res.">
        <title>RIKEN integrated sequence analysis (RISA) system--384-format sequencing pipeline with 384 multicapillary sequencer.</title>
        <authorList>
            <person name="Shibata K."/>
            <person name="Itoh M."/>
            <person name="Aizawa K."/>
            <person name="Nagaoka S."/>
            <person name="Sasaki N."/>
            <person name="Carninci P."/>
            <person name="Konno H."/>
            <person name="Akiyama J."/>
            <person name="Nishi K."/>
            <person name="Kitsunai T."/>
            <person name="Tashiro H."/>
            <person name="Itoh M."/>
            <person name="Sumi N."/>
            <person name="Ishii Y."/>
            <person name="Nakamura S."/>
            <person name="Hazama M."/>
            <person name="Nishine T."/>
            <person name="Harada A."/>
            <person name="Yamamoto R."/>
            <person name="Matsumoto H."/>
            <person name="Sakaguchi S."/>
            <person name="Ikegami T."/>
            <person name="Kashiwagi K."/>
            <person name="Fujiwake S."/>
            <person name="Inoue K."/>
            <person name="Togawa Y."/>
            <person name="Izawa M."/>
            <person name="Ohara E."/>
            <person name="Watahiki M."/>
            <person name="Yoneda Y."/>
            <person name="Ishikawa T."/>
            <person name="Ozawa K."/>
            <person name="Tanaka T."/>
            <person name="Matsuura S."/>
            <person name="Kawai J."/>
            <person name="Okazaki Y."/>
            <person name="Muramatsu M."/>
            <person name="Inoue Y."/>
            <person name="Kira A."/>
            <person name="Hayashizaki Y."/>
        </authorList>
    </citation>
    <scope>NUCLEOTIDE SEQUENCE</scope>
    <source>
        <strain evidence="2">C57BL/6J</strain>
        <tissue evidence="2">Corpora quadrigemina</tissue>
    </source>
</reference>
<reference evidence="2" key="4">
    <citation type="journal article" date="2001" name="Nature">
        <title>Functional annotation of a full-length mouse cDNA collection.</title>
        <authorList>
            <consortium name="The RIKEN Genome Exploration Research Group Phase II Team and the FANTOM Consortium"/>
        </authorList>
    </citation>
    <scope>NUCLEOTIDE SEQUENCE</scope>
    <source>
        <strain evidence="2">C57BL/6J</strain>
        <tissue evidence="2">Corpora quadrigemina</tissue>
    </source>
</reference>
<dbReference type="AlphaFoldDB" id="Q8BR87"/>
<evidence type="ECO:0000313" key="3">
    <source>
        <dbReference type="MGI" id="MGI:3642120"/>
    </source>
</evidence>
<feature type="compositionally biased region" description="Basic and acidic residues" evidence="1">
    <location>
        <begin position="52"/>
        <end position="66"/>
    </location>
</feature>
<evidence type="ECO:0000313" key="2">
    <source>
        <dbReference type="EMBL" id="BAC32332.1"/>
    </source>
</evidence>
<dbReference type="AGR" id="MGI:3642120"/>
<reference evidence="2" key="1">
    <citation type="journal article" date="1999" name="Methods Enzymol.">
        <title>High-efficiency full-length cDNA cloning.</title>
        <authorList>
            <person name="Carninci P."/>
            <person name="Hayashizaki Y."/>
        </authorList>
    </citation>
    <scope>NUCLEOTIDE SEQUENCE</scope>
    <source>
        <strain evidence="2">C57BL/6J</strain>
        <tissue evidence="2">Corpora quadrigemina</tissue>
    </source>
</reference>
<reference evidence="2" key="2">
    <citation type="journal article" date="2000" name="Genome Res.">
        <title>Normalization and subtraction of cap-trapper-selected cDNAs to prepare full-length cDNA libraries for rapid discovery of new genes.</title>
        <authorList>
            <person name="Carninci P."/>
            <person name="Shibata Y."/>
            <person name="Hayatsu N."/>
            <person name="Sugahara Y."/>
            <person name="Shibata K."/>
            <person name="Itoh M."/>
            <person name="Konno H."/>
            <person name="Okazaki Y."/>
            <person name="Muramatsu M."/>
            <person name="Hayashizaki Y."/>
        </authorList>
    </citation>
    <scope>NUCLEOTIDE SEQUENCE</scope>
    <source>
        <strain evidence="2">C57BL/6J</strain>
        <tissue evidence="2">Corpora quadrigemina</tissue>
    </source>
</reference>
<accession>Q8BR87</accession>
<protein>
    <submittedName>
        <fullName evidence="2">Uncharacterized protein</fullName>
    </submittedName>
</protein>